<proteinExistence type="predicted"/>
<organism evidence="4 5">
    <name type="scientific">Pistricoccus aurantiacus</name>
    <dbReference type="NCBI Taxonomy" id="1883414"/>
    <lineage>
        <taxon>Bacteria</taxon>
        <taxon>Pseudomonadati</taxon>
        <taxon>Pseudomonadota</taxon>
        <taxon>Gammaproteobacteria</taxon>
        <taxon>Oceanospirillales</taxon>
        <taxon>Halomonadaceae</taxon>
        <taxon>Pistricoccus</taxon>
    </lineage>
</organism>
<name>A0A5B8SKY1_9GAMM</name>
<keyword evidence="5" id="KW-1185">Reference proteome</keyword>
<protein>
    <submittedName>
        <fullName evidence="4">Copper oxidase</fullName>
    </submittedName>
</protein>
<dbReference type="EMBL" id="CP042382">
    <property type="protein sequence ID" value="QEA37769.1"/>
    <property type="molecule type" value="Genomic_DNA"/>
</dbReference>
<feature type="region of interest" description="Disordered" evidence="2">
    <location>
        <begin position="132"/>
        <end position="151"/>
    </location>
</feature>
<dbReference type="Gene3D" id="2.60.40.420">
    <property type="entry name" value="Cupredoxins - blue copper proteins"/>
    <property type="match status" value="3"/>
</dbReference>
<dbReference type="OrthoDB" id="345021at2"/>
<reference evidence="4 5" key="1">
    <citation type="submission" date="2019-06" db="EMBL/GenBank/DDBJ databases">
        <title>Genome analyses of bacteria isolated from kimchi.</title>
        <authorList>
            <person name="Lee S."/>
            <person name="Ahn S."/>
            <person name="Roh S."/>
        </authorList>
    </citation>
    <scope>NUCLEOTIDE SEQUENCE [LARGE SCALE GENOMIC DNA]</scope>
    <source>
        <strain evidence="4 5">CBA4606</strain>
    </source>
</reference>
<evidence type="ECO:0000256" key="2">
    <source>
        <dbReference type="SAM" id="MobiDB-lite"/>
    </source>
</evidence>
<feature type="signal peptide" evidence="3">
    <location>
        <begin position="1"/>
        <end position="24"/>
    </location>
</feature>
<dbReference type="PROSITE" id="PS51257">
    <property type="entry name" value="PROKAR_LIPOPROTEIN"/>
    <property type="match status" value="1"/>
</dbReference>
<dbReference type="GO" id="GO:0005507">
    <property type="term" value="F:copper ion binding"/>
    <property type="evidence" value="ECO:0007669"/>
    <property type="project" value="InterPro"/>
</dbReference>
<evidence type="ECO:0000313" key="5">
    <source>
        <dbReference type="Proteomes" id="UP000321272"/>
    </source>
</evidence>
<evidence type="ECO:0000313" key="4">
    <source>
        <dbReference type="EMBL" id="QEA37769.1"/>
    </source>
</evidence>
<dbReference type="InterPro" id="IPR002355">
    <property type="entry name" value="Cu_oxidase_Cu_BS"/>
</dbReference>
<dbReference type="KEGG" id="paur:FGL86_00930"/>
<evidence type="ECO:0000256" key="3">
    <source>
        <dbReference type="SAM" id="SignalP"/>
    </source>
</evidence>
<dbReference type="RefSeq" id="WP_147182836.1">
    <property type="nucleotide sequence ID" value="NZ_CP042382.1"/>
</dbReference>
<keyword evidence="1" id="KW-0479">Metal-binding</keyword>
<sequence length="1692" mass="181886">MPKSPKIGTAGCLLLLALTLLLVACTPQDEQPQVRRVVADVVAINQPIQYNRFGSINPWGMMYALRRDTVGTEPGEAVLRDGKRPRPLVLRVTEGDELEIRFQNLLMPYTADDDATSELAELQAEEAATEAAETAAADEGFTVPDPPNDPRTRRASIAVVGLTNLDGNDAVATGLVGVEPGGQAVYRFRAEKAGAYFFSSLEAMAGGEGNGGSLTHGMFGMVIVEPAGSRMYRSQVTAAELACARGAGPQDCGVADAGPGWLDYEAKDAAGVPILNMLQAHDDGTHEIVHSDLTAIIVNDEAAGRVGQPATSLARNGSTAWREFTVMFHDELKTVHAEPFSIFNEPPAGDEDAAARHKQMVGIRDGFGINYGASGMGPILLANRFGMGPAKDCVDCAYEEFFLQSWANGDPALLAQYLDDPSNVYHSYLGDRVKFHNVHAGPKETHVFHLHAHQWLSQRDSGDANYLDSQTIAPFQAFSYEIYYGGTGNRNLTPGDSIFHCHLYPHFAQGMWALWRVHEVIEDGSRRLPDGGGIAGDEAVAGIGTDPETGATTGGTPIPGLVPLPGQALPPEPTYVAEAGDEAMPGYPFYIAGKAGFRAPQAPLDIAEDGGLPRHLTLEGTRTLKPLETALDEADMTFPIETVKLEILPQDGTPLEKAAMAFHATPGGVLKTKSVDDLDDASSSAANFLVNGLPPAPGAPFANPCPVDTDSASHWINGLPSLAVDADPSTPAFDERRYDVSAIELELVVNKYGWHDKQARINVLDRQVDEYENRTRAADPFFFRAASGECIAFQHTNRTPGHTSKDAFQVATPVDVIGQHIHLVKFDVTASDGSGNGFNYEDGTLARDHIGHLLEAANAPGGTIDWSRVPGDERPLALKTDGGEPVYQSTMQRWWADPLLDGEGQDRTIATVFTHDHFGPSTIQQHGFYSALLIEPKGSQWLKPDGTPLADAKGQAVGTQAIIVTPEDAEVTDNLKGARREFALAVADFALLYDHNDRPVAPPQRPEAISVDHHDPYLFNYKHEPMPLRIATSDGPGSWRQKSGPQGDMARVFESDIHARPVDPTIDERRNHAPGDPSTEIFEAYDGDRVQVRLIQGAQEVQHVFTVNGQRWKRQPAKDEDIWVSSQEIGISEHMEMEMQVQPPVLGDANKLTTDYLYHAGTVDALWNGAWGLMRSYADPETADLADATAGLPMRCRLAVLGGSAGTSNDPACAGRVPATTEAEASELLPRIENFEGLASGNGFRPPEVTARLFCVEAVQGPLVYNDLARIADPDAVRFVLRRTFVKTLDANDPVPACPTGTLPAPAGSTEIPVAADTGRPLVLRMRAGEMAYVGLTGKFAAPLAPTEGNAVLPPIVSWTEDGLNVAQDRLTPSNTIGLHPSLVSYAVRTDDGVRVGKNIAAGAGLASQTAGTGGVGPAMSAWYGGRIETRRSGATASFDWIPFTSQRGVVTPLSSMADPIRHPVMGLVGALIIEPEGAEITSETEGGTVATICNDEEDCFREFVLVYQDGLNLKQEGEAIPDCHVCDDSYDSGDIALNYRSEPLWARLDLPRQQAEDNPETGRPQLVDLNSHDTPTCFLLPDWKPIATPIFKAEPGERVVIRAVHPGGRARQRTLVTYGHSYADLTLPKFGSPSSSLLAPPKAISADLGPIKEGLWLYRDGPAYFVAGGAWGYIDARTDEQAATCPLPDAS</sequence>
<gene>
    <name evidence="4" type="ORF">FGL86_00930</name>
</gene>
<dbReference type="InterPro" id="IPR008972">
    <property type="entry name" value="Cupredoxin"/>
</dbReference>
<evidence type="ECO:0000256" key="1">
    <source>
        <dbReference type="ARBA" id="ARBA00022723"/>
    </source>
</evidence>
<feature type="chain" id="PRO_5022845937" evidence="3">
    <location>
        <begin position="25"/>
        <end position="1692"/>
    </location>
</feature>
<keyword evidence="3" id="KW-0732">Signal</keyword>
<dbReference type="SUPFAM" id="SSF49503">
    <property type="entry name" value="Cupredoxins"/>
    <property type="match status" value="3"/>
</dbReference>
<dbReference type="Proteomes" id="UP000321272">
    <property type="component" value="Chromosome"/>
</dbReference>
<accession>A0A5B8SKY1</accession>
<dbReference type="PROSITE" id="PS00080">
    <property type="entry name" value="MULTICOPPER_OXIDASE2"/>
    <property type="match status" value="1"/>
</dbReference>